<reference evidence="20" key="2">
    <citation type="submission" date="2015-02" db="UniProtKB">
        <authorList>
            <consortium name="EnsemblMetazoa"/>
        </authorList>
    </citation>
    <scope>IDENTIFICATION</scope>
</reference>
<dbReference type="AlphaFoldDB" id="T1IJX9"/>
<dbReference type="GO" id="GO:0030574">
    <property type="term" value="P:collagen catabolic process"/>
    <property type="evidence" value="ECO:0007669"/>
    <property type="project" value="TreeGrafter"/>
</dbReference>
<dbReference type="InterPro" id="IPR002477">
    <property type="entry name" value="Peptidoglycan-bd-like"/>
</dbReference>
<feature type="active site" evidence="12">
    <location>
        <position position="226"/>
    </location>
</feature>
<feature type="chain" id="PRO_5004579256" description="Peptidase metallopeptidase domain-containing protein" evidence="18">
    <location>
        <begin position="22"/>
        <end position="551"/>
    </location>
</feature>
<feature type="binding site" evidence="14">
    <location>
        <position position="174"/>
    </location>
    <ligand>
        <name>Zn(2+)</name>
        <dbReference type="ChEBI" id="CHEBI:29105"/>
        <label>1</label>
    </ligand>
</feature>
<keyword evidence="11" id="KW-1015">Disulfide bond</keyword>
<evidence type="ECO:0000256" key="10">
    <source>
        <dbReference type="ARBA" id="ARBA00023145"/>
    </source>
</evidence>
<evidence type="ECO:0000256" key="1">
    <source>
        <dbReference type="ARBA" id="ARBA00010370"/>
    </source>
</evidence>
<feature type="binding site" evidence="14">
    <location>
        <position position="412"/>
    </location>
    <ligand>
        <name>Ca(2+)</name>
        <dbReference type="ChEBI" id="CHEBI:29108"/>
        <label>4</label>
    </ligand>
</feature>
<evidence type="ECO:0000256" key="6">
    <source>
        <dbReference type="ARBA" id="ARBA00022801"/>
    </source>
</evidence>
<feature type="compositionally biased region" description="Acidic residues" evidence="17">
    <location>
        <begin position="319"/>
        <end position="338"/>
    </location>
</feature>
<organism evidence="20 21">
    <name type="scientific">Strigamia maritima</name>
    <name type="common">European centipede</name>
    <name type="synonym">Geophilus maritimus</name>
    <dbReference type="NCBI Taxonomy" id="126957"/>
    <lineage>
        <taxon>Eukaryota</taxon>
        <taxon>Metazoa</taxon>
        <taxon>Ecdysozoa</taxon>
        <taxon>Arthropoda</taxon>
        <taxon>Myriapoda</taxon>
        <taxon>Chilopoda</taxon>
        <taxon>Pleurostigmophora</taxon>
        <taxon>Geophilomorpha</taxon>
        <taxon>Linotaeniidae</taxon>
        <taxon>Strigamia</taxon>
    </lineage>
</organism>
<feature type="binding site" evidence="14">
    <location>
        <position position="207"/>
    </location>
    <ligand>
        <name>Ca(2+)</name>
        <dbReference type="ChEBI" id="CHEBI:29108"/>
        <label>1</label>
    </ligand>
</feature>
<dbReference type="PROSITE" id="PS51642">
    <property type="entry name" value="HEMOPEXIN_2"/>
    <property type="match status" value="4"/>
</dbReference>
<dbReference type="InterPro" id="IPR036375">
    <property type="entry name" value="Hemopexin-like_dom_sf"/>
</dbReference>
<feature type="binding site" evidence="14">
    <location>
        <position position="200"/>
    </location>
    <ligand>
        <name>Ca(2+)</name>
        <dbReference type="ChEBI" id="CHEBI:29108"/>
        <label>2</label>
    </ligand>
</feature>
<dbReference type="Pfam" id="PF01471">
    <property type="entry name" value="PG_binding_1"/>
    <property type="match status" value="1"/>
</dbReference>
<dbReference type="InterPro" id="IPR018487">
    <property type="entry name" value="Hemopexin-like_repeat"/>
</dbReference>
<dbReference type="SUPFAM" id="SSF55486">
    <property type="entry name" value="Metalloproteases ('zincins'), catalytic domain"/>
    <property type="match status" value="1"/>
</dbReference>
<evidence type="ECO:0000256" key="14">
    <source>
        <dbReference type="PIRSR" id="PIRSR621190-2"/>
    </source>
</evidence>
<keyword evidence="7 13" id="KW-0862">Zinc</keyword>
<feature type="short sequence motif" description="Cysteine switch" evidence="15">
    <location>
        <begin position="88"/>
        <end position="95"/>
    </location>
</feature>
<feature type="repeat" description="Hemopexin" evidence="16">
    <location>
        <begin position="357"/>
        <end position="405"/>
    </location>
</feature>
<reference evidence="21" key="1">
    <citation type="submission" date="2011-05" db="EMBL/GenBank/DDBJ databases">
        <authorList>
            <person name="Richards S.R."/>
            <person name="Qu J."/>
            <person name="Jiang H."/>
            <person name="Jhangiani S.N."/>
            <person name="Agravi P."/>
            <person name="Goodspeed R."/>
            <person name="Gross S."/>
            <person name="Mandapat C."/>
            <person name="Jackson L."/>
            <person name="Mathew T."/>
            <person name="Pu L."/>
            <person name="Thornton R."/>
            <person name="Saada N."/>
            <person name="Wilczek-Boney K.B."/>
            <person name="Lee S."/>
            <person name="Kovar C."/>
            <person name="Wu Y."/>
            <person name="Scherer S.E."/>
            <person name="Worley K.C."/>
            <person name="Muzny D.M."/>
            <person name="Gibbs R."/>
        </authorList>
    </citation>
    <scope>NUCLEOTIDE SEQUENCE</scope>
    <source>
        <strain evidence="21">Brora</strain>
    </source>
</reference>
<evidence type="ECO:0000259" key="19">
    <source>
        <dbReference type="SMART" id="SM00235"/>
    </source>
</evidence>
<keyword evidence="4 18" id="KW-0732">Signal</keyword>
<dbReference type="InterPro" id="IPR033739">
    <property type="entry name" value="M10A_MMP"/>
</dbReference>
<feature type="binding site" evidence="13">
    <location>
        <position position="229"/>
    </location>
    <ligand>
        <name>Zn(2+)</name>
        <dbReference type="ChEBI" id="CHEBI:29105"/>
        <label>2</label>
        <note>catalytic</note>
    </ligand>
</feature>
<dbReference type="Pfam" id="PF00413">
    <property type="entry name" value="Peptidase_M10"/>
    <property type="match status" value="1"/>
</dbReference>
<dbReference type="GO" id="GO:0005615">
    <property type="term" value="C:extracellular space"/>
    <property type="evidence" value="ECO:0007669"/>
    <property type="project" value="TreeGrafter"/>
</dbReference>
<comment type="cofactor">
    <cofactor evidence="14">
        <name>Ca(2+)</name>
        <dbReference type="ChEBI" id="CHEBI:29108"/>
    </cofactor>
    <text evidence="14">Can bind about 5 Ca(2+) ions per subunit.</text>
</comment>
<feature type="binding site" evidence="14">
    <location>
        <position position="207"/>
    </location>
    <ligand>
        <name>Ca(2+)</name>
        <dbReference type="ChEBI" id="CHEBI:29108"/>
        <label>3</label>
    </ligand>
</feature>
<feature type="domain" description="Peptidase metallopeptidase" evidence="19">
    <location>
        <begin position="109"/>
        <end position="270"/>
    </location>
</feature>
<evidence type="ECO:0000256" key="7">
    <source>
        <dbReference type="ARBA" id="ARBA00022833"/>
    </source>
</evidence>
<feature type="binding site" evidence="14">
    <location>
        <position position="180"/>
    </location>
    <ligand>
        <name>Ca(2+)</name>
        <dbReference type="ChEBI" id="CHEBI:29108"/>
        <label>3</label>
    </ligand>
</feature>
<feature type="repeat" description="Hemopexin" evidence="16">
    <location>
        <begin position="408"/>
        <end position="454"/>
    </location>
</feature>
<keyword evidence="10" id="KW-0865">Zymogen</keyword>
<dbReference type="FunFam" id="3.40.390.10:FF:000022">
    <property type="entry name" value="Matrix metalloproteinase 1, isoform C"/>
    <property type="match status" value="1"/>
</dbReference>
<keyword evidence="6" id="KW-0378">Hydrolase</keyword>
<evidence type="ECO:0000256" key="3">
    <source>
        <dbReference type="ARBA" id="ARBA00022723"/>
    </source>
</evidence>
<evidence type="ECO:0000256" key="4">
    <source>
        <dbReference type="ARBA" id="ARBA00022729"/>
    </source>
</evidence>
<evidence type="ECO:0000256" key="15">
    <source>
        <dbReference type="PIRSR" id="PIRSR621190-5"/>
    </source>
</evidence>
<feature type="binding site" evidence="14">
    <location>
        <position position="366"/>
    </location>
    <ligand>
        <name>Ca(2+)</name>
        <dbReference type="ChEBI" id="CHEBI:29108"/>
        <label>5</label>
    </ligand>
</feature>
<dbReference type="FunFam" id="2.110.10.10:FF:000002">
    <property type="entry name" value="Matrix metallopeptidase 3"/>
    <property type="match status" value="1"/>
</dbReference>
<feature type="binding site" description="in inhibited form" evidence="14">
    <location>
        <position position="90"/>
    </location>
    <ligand>
        <name>Zn(2+)</name>
        <dbReference type="ChEBI" id="CHEBI:29105"/>
        <label>2</label>
        <note>catalytic</note>
    </ligand>
</feature>
<feature type="binding site" evidence="14">
    <location>
        <position position="204"/>
    </location>
    <ligand>
        <name>Ca(2+)</name>
        <dbReference type="ChEBI" id="CHEBI:29108"/>
        <label>3</label>
    </ligand>
</feature>
<evidence type="ECO:0000313" key="21">
    <source>
        <dbReference type="Proteomes" id="UP000014500"/>
    </source>
</evidence>
<feature type="binding site" evidence="14">
    <location>
        <position position="198"/>
    </location>
    <ligand>
        <name>Ca(2+)</name>
        <dbReference type="ChEBI" id="CHEBI:29108"/>
        <label>2</label>
    </ligand>
</feature>
<dbReference type="InterPro" id="IPR000585">
    <property type="entry name" value="Hemopexin-like_dom"/>
</dbReference>
<dbReference type="HOGENOM" id="CLU_015489_8_3_1"/>
<dbReference type="GO" id="GO:0031012">
    <property type="term" value="C:extracellular matrix"/>
    <property type="evidence" value="ECO:0007669"/>
    <property type="project" value="InterPro"/>
</dbReference>
<feature type="binding site" evidence="14">
    <location>
        <position position="179"/>
    </location>
    <ligand>
        <name>Ca(2+)</name>
        <dbReference type="ChEBI" id="CHEBI:29108"/>
        <label>3</label>
    </ligand>
</feature>
<dbReference type="EnsemblMetazoa" id="SMAR001207-RA">
    <property type="protein sequence ID" value="SMAR001207-PA"/>
    <property type="gene ID" value="SMAR001207"/>
</dbReference>
<dbReference type="CDD" id="cd04278">
    <property type="entry name" value="ZnMc_MMP"/>
    <property type="match status" value="1"/>
</dbReference>
<dbReference type="Gene3D" id="2.110.10.10">
    <property type="entry name" value="Hemopexin-like domain"/>
    <property type="match status" value="1"/>
</dbReference>
<feature type="binding site" evidence="14">
    <location>
        <position position="414"/>
    </location>
    <ligand>
        <name>Ca(2+)</name>
        <dbReference type="ChEBI" id="CHEBI:29108"/>
        <label>5</label>
    </ligand>
</feature>
<keyword evidence="2" id="KW-0645">Protease</keyword>
<evidence type="ECO:0000256" key="16">
    <source>
        <dbReference type="PROSITE-ProRule" id="PRU01011"/>
    </source>
</evidence>
<name>T1IJX9_STRMM</name>
<dbReference type="PRINTS" id="PR00138">
    <property type="entry name" value="MATRIXIN"/>
</dbReference>
<dbReference type="InterPro" id="IPR024079">
    <property type="entry name" value="MetalloPept_cat_dom_sf"/>
</dbReference>
<dbReference type="GO" id="GO:0008270">
    <property type="term" value="F:zinc ion binding"/>
    <property type="evidence" value="ECO:0007669"/>
    <property type="project" value="InterPro"/>
</dbReference>
<feature type="binding site" evidence="14">
    <location>
        <position position="462"/>
    </location>
    <ligand>
        <name>Ca(2+)</name>
        <dbReference type="ChEBI" id="CHEBI:29108"/>
        <label>5</label>
    </ligand>
</feature>
<dbReference type="Proteomes" id="UP000014500">
    <property type="component" value="Unassembled WGS sequence"/>
</dbReference>
<dbReference type="EMBL" id="JH430362">
    <property type="status" value="NOT_ANNOTATED_CDS"/>
    <property type="molecule type" value="Genomic_DNA"/>
</dbReference>
<evidence type="ECO:0000256" key="8">
    <source>
        <dbReference type="ARBA" id="ARBA00022837"/>
    </source>
</evidence>
<evidence type="ECO:0000256" key="9">
    <source>
        <dbReference type="ARBA" id="ARBA00023049"/>
    </source>
</evidence>
<feature type="binding site" evidence="14">
    <location>
        <position position="187"/>
    </location>
    <ligand>
        <name>Zn(2+)</name>
        <dbReference type="ChEBI" id="CHEBI:29105"/>
        <label>1</label>
    </ligand>
</feature>
<comment type="cofactor">
    <cofactor evidence="14">
        <name>Zn(2+)</name>
        <dbReference type="ChEBI" id="CHEBI:29105"/>
    </cofactor>
    <text evidence="14">Binds 2 Zn(2+) ions per subunit.</text>
</comment>
<dbReference type="GO" id="GO:0030198">
    <property type="term" value="P:extracellular matrix organization"/>
    <property type="evidence" value="ECO:0007669"/>
    <property type="project" value="TreeGrafter"/>
</dbReference>
<dbReference type="InterPro" id="IPR036365">
    <property type="entry name" value="PGBD-like_sf"/>
</dbReference>
<feature type="compositionally biased region" description="Polar residues" evidence="17">
    <location>
        <begin position="347"/>
        <end position="357"/>
    </location>
</feature>
<keyword evidence="5" id="KW-0677">Repeat</keyword>
<feature type="binding site" evidence="14">
    <location>
        <position position="364"/>
    </location>
    <ligand>
        <name>Ca(2+)</name>
        <dbReference type="ChEBI" id="CHEBI:29108"/>
        <label>4</label>
    </ligand>
</feature>
<evidence type="ECO:0000256" key="18">
    <source>
        <dbReference type="SAM" id="SignalP"/>
    </source>
</evidence>
<dbReference type="PANTHER" id="PTHR10201:SF169">
    <property type="entry name" value="MATRIX METALLOPROTEINASE-16-LIKE PROTEIN"/>
    <property type="match status" value="1"/>
</dbReference>
<dbReference type="STRING" id="126957.T1IJX9"/>
<dbReference type="InterPro" id="IPR001818">
    <property type="entry name" value="Pept_M10_metallopeptidase"/>
</dbReference>
<proteinExistence type="inferred from homology"/>
<keyword evidence="21" id="KW-1185">Reference proteome</keyword>
<dbReference type="SMART" id="SM00120">
    <property type="entry name" value="HX"/>
    <property type="match status" value="4"/>
</dbReference>
<evidence type="ECO:0000256" key="17">
    <source>
        <dbReference type="SAM" id="MobiDB-lite"/>
    </source>
</evidence>
<keyword evidence="8 14" id="KW-0106">Calcium</keyword>
<sequence length="551" mass="63575">MSPSFTEIIILIFSILKQCDFKPVLKPPSPTAIEYMRRFGYLEGVGSDAENLYKEETIINAIKTMQKYGGIEQTGIVDNDTVALFSTPRCGVPDVNPRQIKRPKRYVIGSEGWKKRTVTYYIANWSPKLGEQTTETQLNKAFKVWGDYSGLKFNQTHDVNADIILFFARGPHGDGYPMDGPGNILAHAFYPYEHGSYGGDVHFDEDEDWVNGSEDGFDFFTVAVHEIGHSLGLAHSHEPNSLMFPYYKGYNADFRLGYDDILGVYQLYISRPLEDDENHSNTNDNSQSAERDDEQTQDGSHEHEDEEKHDDDSHKTDQDDASDENEYSNEVIDNEEDSDYHFENESETGTSTPSSIPNICDGYDTITTIRGELFVFRDEWVWRFKDTGLLDENYPVKFQQLFRFPRRVKRIDAAYERPQDNKIVFFTGNQYYLFDGNKITSPEPLSLANISLPAYVDKLDAALIWGKNLKTYFFYNDEYWRYDDLKNAMDDGYPRAASNWKGIPFPVTSALQWTDGKSYFFIDKDFYRFNDQEVIADEQYPLPAFGYWFGC</sequence>
<keyword evidence="3 13" id="KW-0479">Metal-binding</keyword>
<dbReference type="InterPro" id="IPR021158">
    <property type="entry name" value="Pept_M10A_Zn_BS"/>
</dbReference>
<dbReference type="GO" id="GO:0004222">
    <property type="term" value="F:metalloendopeptidase activity"/>
    <property type="evidence" value="ECO:0007669"/>
    <property type="project" value="InterPro"/>
</dbReference>
<feature type="binding site" evidence="13">
    <location>
        <position position="235"/>
    </location>
    <ligand>
        <name>Zn(2+)</name>
        <dbReference type="ChEBI" id="CHEBI:29105"/>
        <label>2</label>
        <note>catalytic</note>
    </ligand>
</feature>
<feature type="binding site" evidence="14">
    <location>
        <position position="243"/>
    </location>
    <ligand>
        <name>Zn(2+)</name>
        <dbReference type="ChEBI" id="CHEBI:29105"/>
        <label>2</label>
        <note>catalytic</note>
    </ligand>
</feature>
<accession>T1IJX9</accession>
<dbReference type="PANTHER" id="PTHR10201">
    <property type="entry name" value="MATRIX METALLOPROTEINASE"/>
    <property type="match status" value="1"/>
</dbReference>
<dbReference type="GO" id="GO:0006508">
    <property type="term" value="P:proteolysis"/>
    <property type="evidence" value="ECO:0007669"/>
    <property type="project" value="UniProtKB-KW"/>
</dbReference>
<comment type="similarity">
    <text evidence="1">Belongs to the peptidase M10A family.</text>
</comment>
<dbReference type="PhylomeDB" id="T1IJX9"/>
<dbReference type="SUPFAM" id="SSF50923">
    <property type="entry name" value="Hemopexin-like domain"/>
    <property type="match status" value="1"/>
</dbReference>
<feature type="repeat" description="Hemopexin" evidence="16">
    <location>
        <begin position="456"/>
        <end position="504"/>
    </location>
</feature>
<feature type="binding site" evidence="13">
    <location>
        <position position="225"/>
    </location>
    <ligand>
        <name>Zn(2+)</name>
        <dbReference type="ChEBI" id="CHEBI:29105"/>
        <label>2</label>
        <note>catalytic</note>
    </ligand>
</feature>
<evidence type="ECO:0000256" key="2">
    <source>
        <dbReference type="ARBA" id="ARBA00022670"/>
    </source>
</evidence>
<feature type="binding site" evidence="14">
    <location>
        <position position="162"/>
    </location>
    <ligand>
        <name>Ca(2+)</name>
        <dbReference type="ChEBI" id="CHEBI:29108"/>
        <label>2</label>
    </ligand>
</feature>
<feature type="binding site" evidence="14">
    <location>
        <position position="202"/>
    </location>
    <ligand>
        <name>Zn(2+)</name>
        <dbReference type="ChEBI" id="CHEBI:29105"/>
        <label>1</label>
    </ligand>
</feature>
<dbReference type="CDD" id="cd00094">
    <property type="entry name" value="HX"/>
    <property type="match status" value="1"/>
</dbReference>
<dbReference type="eggNOG" id="KOG1565">
    <property type="taxonomic scope" value="Eukaryota"/>
</dbReference>
<evidence type="ECO:0000256" key="5">
    <source>
        <dbReference type="ARBA" id="ARBA00022737"/>
    </source>
</evidence>
<dbReference type="SUPFAM" id="SSF47090">
    <property type="entry name" value="PGBD-like"/>
    <property type="match status" value="1"/>
</dbReference>
<dbReference type="InterPro" id="IPR006026">
    <property type="entry name" value="Peptidase_Metallo"/>
</dbReference>
<dbReference type="PROSITE" id="PS00546">
    <property type="entry name" value="CYSTEINE_SWITCH"/>
    <property type="match status" value="1"/>
</dbReference>
<evidence type="ECO:0000256" key="11">
    <source>
        <dbReference type="ARBA" id="ARBA00023157"/>
    </source>
</evidence>
<dbReference type="Pfam" id="PF00045">
    <property type="entry name" value="Hemopexin"/>
    <property type="match status" value="3"/>
</dbReference>
<evidence type="ECO:0000256" key="12">
    <source>
        <dbReference type="PIRSR" id="PIRSR001191-1"/>
    </source>
</evidence>
<dbReference type="SMART" id="SM00235">
    <property type="entry name" value="ZnMc"/>
    <property type="match status" value="1"/>
</dbReference>
<dbReference type="PIRSF" id="PIRSF001191">
    <property type="entry name" value="Peptidase_M10A_matrix"/>
    <property type="match status" value="1"/>
</dbReference>
<feature type="region of interest" description="Disordered" evidence="17">
    <location>
        <begin position="274"/>
        <end position="359"/>
    </location>
</feature>
<evidence type="ECO:0000313" key="20">
    <source>
        <dbReference type="EnsemblMetazoa" id="SMAR001207-PA"/>
    </source>
</evidence>
<evidence type="ECO:0000256" key="13">
    <source>
        <dbReference type="PIRSR" id="PIRSR001191-2"/>
    </source>
</evidence>
<dbReference type="InterPro" id="IPR021190">
    <property type="entry name" value="Pept_M10A"/>
</dbReference>
<feature type="binding site" evidence="14">
    <location>
        <position position="172"/>
    </location>
    <ligand>
        <name>Zn(2+)</name>
        <dbReference type="ChEBI" id="CHEBI:29105"/>
        <label>1</label>
    </ligand>
</feature>
<dbReference type="Gene3D" id="3.40.390.10">
    <property type="entry name" value="Collagenase (Catalytic Domain)"/>
    <property type="match status" value="1"/>
</dbReference>
<protein>
    <recommendedName>
        <fullName evidence="19">Peptidase metallopeptidase domain-containing protein</fullName>
    </recommendedName>
</protein>
<feature type="repeat" description="Hemopexin" evidence="16">
    <location>
        <begin position="505"/>
        <end position="551"/>
    </location>
</feature>
<dbReference type="OMA" id="YVFEEEW"/>
<feature type="signal peptide" evidence="18">
    <location>
        <begin position="1"/>
        <end position="21"/>
    </location>
</feature>
<keyword evidence="9" id="KW-0482">Metalloprotease</keyword>